<keyword evidence="6 11" id="KW-0675">Receptor</keyword>
<dbReference type="PANTHER" id="PTHR46106">
    <property type="entry name" value="IA-2 PROTEIN TYROSINE PHOSPHATASE, ISOFORM C"/>
    <property type="match status" value="1"/>
</dbReference>
<feature type="compositionally biased region" description="Acidic residues" evidence="8">
    <location>
        <begin position="362"/>
        <end position="373"/>
    </location>
</feature>
<feature type="signal peptide" evidence="9">
    <location>
        <begin position="1"/>
        <end position="20"/>
    </location>
</feature>
<evidence type="ECO:0000256" key="2">
    <source>
        <dbReference type="ARBA" id="ARBA00022692"/>
    </source>
</evidence>
<organism evidence="11 12">
    <name type="scientific">Microtus ochrogaster</name>
    <name type="common">Prairie vole</name>
    <dbReference type="NCBI Taxonomy" id="79684"/>
    <lineage>
        <taxon>Eukaryota</taxon>
        <taxon>Metazoa</taxon>
        <taxon>Chordata</taxon>
        <taxon>Craniata</taxon>
        <taxon>Vertebrata</taxon>
        <taxon>Euteleostomi</taxon>
        <taxon>Mammalia</taxon>
        <taxon>Eutheria</taxon>
        <taxon>Euarchontoglires</taxon>
        <taxon>Glires</taxon>
        <taxon>Rodentia</taxon>
        <taxon>Myomorpha</taxon>
        <taxon>Muroidea</taxon>
        <taxon>Cricetidae</taxon>
        <taxon>Arvicolinae</taxon>
        <taxon>Microtus</taxon>
    </lineage>
</organism>
<keyword evidence="2" id="KW-0812">Transmembrane</keyword>
<dbReference type="Proteomes" id="UP000710432">
    <property type="component" value="Unassembled WGS sequence"/>
</dbReference>
<dbReference type="InterPro" id="IPR038112">
    <property type="entry name" value="Receptor_IA-2_ectodomain_sf"/>
</dbReference>
<feature type="region of interest" description="Disordered" evidence="8">
    <location>
        <begin position="346"/>
        <end position="381"/>
    </location>
</feature>
<keyword evidence="4" id="KW-1133">Transmembrane helix</keyword>
<name>A0A8J6G8Y9_MICOH</name>
<evidence type="ECO:0000256" key="5">
    <source>
        <dbReference type="ARBA" id="ARBA00023136"/>
    </source>
</evidence>
<evidence type="ECO:0000313" key="11">
    <source>
        <dbReference type="EMBL" id="KAH0506098.1"/>
    </source>
</evidence>
<evidence type="ECO:0000256" key="8">
    <source>
        <dbReference type="SAM" id="MobiDB-lite"/>
    </source>
</evidence>
<dbReference type="GO" id="GO:0051046">
    <property type="term" value="P:regulation of secretion"/>
    <property type="evidence" value="ECO:0007669"/>
    <property type="project" value="TreeGrafter"/>
</dbReference>
<dbReference type="PANTHER" id="PTHR46106:SF5">
    <property type="entry name" value="RECEPTOR-TYPE TYROSINE-PROTEIN PHOSPHATASE N2"/>
    <property type="match status" value="1"/>
</dbReference>
<evidence type="ECO:0000256" key="6">
    <source>
        <dbReference type="ARBA" id="ARBA00023170"/>
    </source>
</evidence>
<feature type="domain" description="Protein-tyrosine phosphatase receptor IA-2 ectodomain" evidence="10">
    <location>
        <begin position="441"/>
        <end position="510"/>
    </location>
</feature>
<dbReference type="GO" id="GO:0045202">
    <property type="term" value="C:synapse"/>
    <property type="evidence" value="ECO:0007669"/>
    <property type="project" value="TreeGrafter"/>
</dbReference>
<gene>
    <name evidence="11" type="ORF">LTLLF_174745</name>
</gene>
<sequence>MGPLLPLLLLLLLPPPLPRALPVPASARGRQLLGRLGFTWQDDYTQHVMAQELANLPKAYPWHRDASSPARTLQQNADNEKWLSLESGVALAKTLRRYLPYLGLLSQAPTANAHPRTEHETRPVKGEDSFPDNILTYVAHTSALTYPATRVKYPDNLLRPLSRLQPDELSPKVDSDVDKQQLIAALGAYTAQRPPGENDPGPQYLLHNPVRSSRPFSAPAASQRWSFPPGDSKDSLSMGDDTLLRRLLKDLQQQAEVDRLGPLKFEEMADSIAGVKQSDVAEGSQDSHGRGAEGQPREQADAPEVVLQDHKLSEVDDPVNEEVNHLSVQLEDLMKDQGSPLSPEVPILGKSSGAEIKKSEQPEEVLSSEEETAGVEHVRSRTYSKDLMEKKLYSETQAQTLENQFQNRAPEVWEEEQSLHSVAQGPPSGGLQLEVQSSEEEQQGYILTGSNSLSPEKGKQLMDEVAHILGVPSSFFADVKVLGPAVTFKVNANIQNMTTADVIKAAGALTGKILAYVHPGSELHRVCLREQSSHLCPHEWSVMSL</sequence>
<feature type="region of interest" description="Disordered" evidence="8">
    <location>
        <begin position="277"/>
        <end position="302"/>
    </location>
</feature>
<evidence type="ECO:0000256" key="9">
    <source>
        <dbReference type="SAM" id="SignalP"/>
    </source>
</evidence>
<comment type="subcellular location">
    <subcellularLocation>
        <location evidence="1">Membrane</location>
        <topology evidence="1">Single-pass membrane protein</topology>
    </subcellularLocation>
</comment>
<reference evidence="11" key="1">
    <citation type="submission" date="2020-03" db="EMBL/GenBank/DDBJ databases">
        <title>Studies in the Genomics of Life Span.</title>
        <authorList>
            <person name="Glass D."/>
        </authorList>
    </citation>
    <scope>NUCLEOTIDE SEQUENCE</scope>
    <source>
        <strain evidence="11">LTLLF</strain>
        <tissue evidence="11">Muscle</tissue>
    </source>
</reference>
<dbReference type="Pfam" id="PF11548">
    <property type="entry name" value="Receptor_IA-2"/>
    <property type="match status" value="1"/>
</dbReference>
<evidence type="ECO:0000259" key="10">
    <source>
        <dbReference type="Pfam" id="PF11548"/>
    </source>
</evidence>
<evidence type="ECO:0000256" key="3">
    <source>
        <dbReference type="ARBA" id="ARBA00022729"/>
    </source>
</evidence>
<protein>
    <submittedName>
        <fullName evidence="11">Receptor-type tyrosine-protein phosphatase N2</fullName>
    </submittedName>
</protein>
<dbReference type="GO" id="GO:0035773">
    <property type="term" value="P:insulin secretion involved in cellular response to glucose stimulus"/>
    <property type="evidence" value="ECO:0007669"/>
    <property type="project" value="TreeGrafter"/>
</dbReference>
<accession>A0A8J6G8Y9</accession>
<evidence type="ECO:0000256" key="1">
    <source>
        <dbReference type="ARBA" id="ARBA00004167"/>
    </source>
</evidence>
<keyword evidence="5" id="KW-0472">Membrane</keyword>
<feature type="chain" id="PRO_5035248161" evidence="9">
    <location>
        <begin position="21"/>
        <end position="545"/>
    </location>
</feature>
<dbReference type="InterPro" id="IPR021613">
    <property type="entry name" value="Receptor_IA-2_dom"/>
</dbReference>
<feature type="region of interest" description="Disordered" evidence="8">
    <location>
        <begin position="191"/>
        <end position="238"/>
    </location>
</feature>
<dbReference type="SMART" id="SM01305">
    <property type="entry name" value="RESP18"/>
    <property type="match status" value="1"/>
</dbReference>
<dbReference type="Gene3D" id="3.30.70.2470">
    <property type="entry name" value="Protein-tyrosine phosphatase receptor IA-2 ectodomain"/>
    <property type="match status" value="1"/>
</dbReference>
<dbReference type="AlphaFoldDB" id="A0A8J6G8Y9"/>
<dbReference type="InterPro" id="IPR033522">
    <property type="entry name" value="IA-2/IA-2_beta"/>
</dbReference>
<comment type="caution">
    <text evidence="11">The sequence shown here is derived from an EMBL/GenBank/DDBJ whole genome shotgun (WGS) entry which is preliminary data.</text>
</comment>
<feature type="compositionally biased region" description="Low complexity" evidence="8">
    <location>
        <begin position="209"/>
        <end position="224"/>
    </location>
</feature>
<keyword evidence="7" id="KW-0325">Glycoprotein</keyword>
<evidence type="ECO:0000256" key="7">
    <source>
        <dbReference type="ARBA" id="ARBA00023180"/>
    </source>
</evidence>
<dbReference type="GO" id="GO:0016020">
    <property type="term" value="C:membrane"/>
    <property type="evidence" value="ECO:0007669"/>
    <property type="project" value="UniProtKB-SubCell"/>
</dbReference>
<proteinExistence type="predicted"/>
<evidence type="ECO:0000313" key="12">
    <source>
        <dbReference type="Proteomes" id="UP000710432"/>
    </source>
</evidence>
<dbReference type="EMBL" id="JAATJU010024211">
    <property type="protein sequence ID" value="KAH0506098.1"/>
    <property type="molecule type" value="Genomic_DNA"/>
</dbReference>
<keyword evidence="3 9" id="KW-0732">Signal</keyword>
<feature type="compositionally biased region" description="Basic and acidic residues" evidence="8">
    <location>
        <begin position="285"/>
        <end position="300"/>
    </location>
</feature>
<feature type="region of interest" description="Disordered" evidence="8">
    <location>
        <begin position="411"/>
        <end position="440"/>
    </location>
</feature>
<dbReference type="GO" id="GO:0030141">
    <property type="term" value="C:secretory granule"/>
    <property type="evidence" value="ECO:0007669"/>
    <property type="project" value="InterPro"/>
</dbReference>
<evidence type="ECO:0000256" key="4">
    <source>
        <dbReference type="ARBA" id="ARBA00022989"/>
    </source>
</evidence>